<evidence type="ECO:0000313" key="1">
    <source>
        <dbReference type="EMBL" id="ANY73809.1"/>
    </source>
</evidence>
<proteinExistence type="predicted"/>
<dbReference type="EMBL" id="MRVI01000001">
    <property type="protein sequence ID" value="OOC64009.1"/>
    <property type="molecule type" value="Genomic_DNA"/>
</dbReference>
<gene>
    <name evidence="2" type="ORF">BBD40_20380</name>
    <name evidence="1" type="ORF">BBD41_15165</name>
</gene>
<keyword evidence="3" id="KW-1185">Reference proteome</keyword>
<accession>A0A1B2E1K2</accession>
<dbReference type="KEGG" id="pib:BBD41_15165"/>
<dbReference type="GeneID" id="48309590"/>
<dbReference type="Proteomes" id="UP000189059">
    <property type="component" value="Unassembled WGS sequence"/>
</dbReference>
<reference evidence="2 3" key="2">
    <citation type="submission" date="2016-12" db="EMBL/GenBank/DDBJ databases">
        <title>Genome sequencing and description of Paenibacillus sp. nov. from high altitude lake in the Indian Trans- Himalayas.</title>
        <authorList>
            <person name="Kiran S."/>
            <person name="Swarnkar M.K."/>
            <person name="Rana A."/>
            <person name="Tewari R."/>
            <person name="Gulati A."/>
        </authorList>
    </citation>
    <scope>NUCLEOTIDE SEQUENCE [LARGE SCALE GENOMIC DNA]</scope>
    <source>
        <strain evidence="2 3">IHBB 9951</strain>
    </source>
</reference>
<dbReference type="AlphaFoldDB" id="A0A1B2E1K2"/>
<dbReference type="RefSeq" id="WP_077568746.1">
    <property type="nucleotide sequence ID" value="NZ_CP016809.1"/>
</dbReference>
<protein>
    <submittedName>
        <fullName evidence="1">Uncharacterized protein</fullName>
    </submittedName>
</protein>
<name>A0A1B2E1K2_9BACL</name>
<dbReference type="EMBL" id="CP016809">
    <property type="protein sequence ID" value="ANY73809.1"/>
    <property type="molecule type" value="Genomic_DNA"/>
</dbReference>
<evidence type="ECO:0000313" key="2">
    <source>
        <dbReference type="EMBL" id="OOC64009.1"/>
    </source>
</evidence>
<evidence type="ECO:0000313" key="3">
    <source>
        <dbReference type="Proteomes" id="UP000189059"/>
    </source>
</evidence>
<sequence length="247" mass="27611">MSDIKMEDSNTFEAVAIKNEAVPYSQYAPDMHVSVGCIPCTRAHLSAVSVSLKEGDAETAREEISALMEYDLTPEKLAATPERDREVLAKYAKAISSLQKKLAEPVPELTAIAASLKEAIRFARVDGIEHPEVQMRLERSEELVNGLERIRFAPEKLQSLDPNMRDEVKRLLPELREARHQLLNGITTADDLELVGARFAVISRKINVNPDPETLQLAQKEAAELNSSFRRDVLQAWGGKSYESTRQ</sequence>
<organism evidence="1">
    <name type="scientific">Paenibacillus ihbetae</name>
    <dbReference type="NCBI Taxonomy" id="1870820"/>
    <lineage>
        <taxon>Bacteria</taxon>
        <taxon>Bacillati</taxon>
        <taxon>Bacillota</taxon>
        <taxon>Bacilli</taxon>
        <taxon>Bacillales</taxon>
        <taxon>Paenibacillaceae</taxon>
        <taxon>Paenibacillus</taxon>
    </lineage>
</organism>
<reference evidence="1" key="1">
    <citation type="submission" date="2016-08" db="EMBL/GenBank/DDBJ databases">
        <title>Complete Genome Seqeunce of Paenibacillus sp. nov. IHBB 9852 from high altitute lake of Indian trans-Himalayas.</title>
        <authorList>
            <person name="Kiran S."/>
            <person name="Swarnkar M.K."/>
            <person name="Rana A."/>
            <person name="Tewari R."/>
            <person name="Gulati A."/>
        </authorList>
    </citation>
    <scope>NUCLEOTIDE SEQUENCE [LARGE SCALE GENOMIC DNA]</scope>
    <source>
        <strain evidence="1">IHBB 9852</strain>
    </source>
</reference>